<dbReference type="Proteomes" id="UP001055879">
    <property type="component" value="Linkage Group LG14"/>
</dbReference>
<name>A0ACB8Y264_ARCLA</name>
<evidence type="ECO:0000313" key="1">
    <source>
        <dbReference type="EMBL" id="KAI3677708.1"/>
    </source>
</evidence>
<protein>
    <submittedName>
        <fullName evidence="1">Uncharacterized protein</fullName>
    </submittedName>
</protein>
<sequence length="315" mass="34921">MAFFVFSISGGWRRRKRVFGGGFFLNRVVDGVLAMAPKAAAEKKPTAAEKASMKKAPAEKKPKAEKKLPKDASVAGADKKEEAQEIGGDLQDLHIQGLFFLQMVLTDQVSSMSQNLGKPVCIVSSHFVSPYPVNMLSGKKLLTLSDGNFGVTDVNGNLMFKVRGKLLSIHGKRLLVDVVGNRIVTFQKKLISGHKRWQCFRGDSTNPRDHVFTAKQSSRTQFKTSLDVFLASNRRQDVADFKVKGNWFEKRCVVYAGETTTIIAEMNKKQIVQGIAFGIGTYTITVYPNVDYAFVVALMAILNEINNGKYEDDEI</sequence>
<comment type="caution">
    <text evidence="1">The sequence shown here is derived from an EMBL/GenBank/DDBJ whole genome shotgun (WGS) entry which is preliminary data.</text>
</comment>
<proteinExistence type="predicted"/>
<organism evidence="1 2">
    <name type="scientific">Arctium lappa</name>
    <name type="common">Greater burdock</name>
    <name type="synonym">Lappa major</name>
    <dbReference type="NCBI Taxonomy" id="4217"/>
    <lineage>
        <taxon>Eukaryota</taxon>
        <taxon>Viridiplantae</taxon>
        <taxon>Streptophyta</taxon>
        <taxon>Embryophyta</taxon>
        <taxon>Tracheophyta</taxon>
        <taxon>Spermatophyta</taxon>
        <taxon>Magnoliopsida</taxon>
        <taxon>eudicotyledons</taxon>
        <taxon>Gunneridae</taxon>
        <taxon>Pentapetalae</taxon>
        <taxon>asterids</taxon>
        <taxon>campanulids</taxon>
        <taxon>Asterales</taxon>
        <taxon>Asteraceae</taxon>
        <taxon>Carduoideae</taxon>
        <taxon>Cardueae</taxon>
        <taxon>Arctiinae</taxon>
        <taxon>Arctium</taxon>
    </lineage>
</organism>
<accession>A0ACB8Y264</accession>
<reference evidence="1 2" key="2">
    <citation type="journal article" date="2022" name="Mol. Ecol. Resour.">
        <title>The genomes of chicory, endive, great burdock and yacon provide insights into Asteraceae paleo-polyploidization history and plant inulin production.</title>
        <authorList>
            <person name="Fan W."/>
            <person name="Wang S."/>
            <person name="Wang H."/>
            <person name="Wang A."/>
            <person name="Jiang F."/>
            <person name="Liu H."/>
            <person name="Zhao H."/>
            <person name="Xu D."/>
            <person name="Zhang Y."/>
        </authorList>
    </citation>
    <scope>NUCLEOTIDE SEQUENCE [LARGE SCALE GENOMIC DNA]</scope>
    <source>
        <strain evidence="2">cv. Niubang</strain>
    </source>
</reference>
<keyword evidence="2" id="KW-1185">Reference proteome</keyword>
<gene>
    <name evidence="1" type="ORF">L6452_36974</name>
</gene>
<reference evidence="2" key="1">
    <citation type="journal article" date="2022" name="Mol. Ecol. Resour.">
        <title>The genomes of chicory, endive, great burdock and yacon provide insights into Asteraceae palaeo-polyploidization history and plant inulin production.</title>
        <authorList>
            <person name="Fan W."/>
            <person name="Wang S."/>
            <person name="Wang H."/>
            <person name="Wang A."/>
            <person name="Jiang F."/>
            <person name="Liu H."/>
            <person name="Zhao H."/>
            <person name="Xu D."/>
            <person name="Zhang Y."/>
        </authorList>
    </citation>
    <scope>NUCLEOTIDE SEQUENCE [LARGE SCALE GENOMIC DNA]</scope>
    <source>
        <strain evidence="2">cv. Niubang</strain>
    </source>
</reference>
<dbReference type="EMBL" id="CM042060">
    <property type="protein sequence ID" value="KAI3677708.1"/>
    <property type="molecule type" value="Genomic_DNA"/>
</dbReference>
<evidence type="ECO:0000313" key="2">
    <source>
        <dbReference type="Proteomes" id="UP001055879"/>
    </source>
</evidence>